<dbReference type="STRING" id="550983.A4R26_00145"/>
<evidence type="ECO:0000313" key="1">
    <source>
        <dbReference type="EMBL" id="OQP68258.1"/>
    </source>
</evidence>
<dbReference type="NCBIfam" id="TIGR02241">
    <property type="entry name" value="conserved hypothetical phage tail region protein"/>
    <property type="match status" value="1"/>
</dbReference>
<comment type="caution">
    <text evidence="1">The sequence shown here is derived from an EMBL/GenBank/DDBJ whole genome shotgun (WGS) entry which is preliminary data.</text>
</comment>
<sequence length="147" mass="16708">MPTPYSIPVAFSFEVRIPGFSNEGECSFRDVGGLVVKLGLESVNEGGVNDYVHKFPKRAAYNELVFRRGILTGSQFYTWINDAVRNFTFKPKQIYISLINEQKTPVIRWRVENAFPIGIEIAEFKALENSLAIETLTVAYDYFVRTG</sequence>
<dbReference type="InterPro" id="IPR010667">
    <property type="entry name" value="Phage_T4_Gp19"/>
</dbReference>
<dbReference type="GO" id="GO:0005198">
    <property type="term" value="F:structural molecule activity"/>
    <property type="evidence" value="ECO:0007669"/>
    <property type="project" value="InterPro"/>
</dbReference>
<dbReference type="Proteomes" id="UP000192276">
    <property type="component" value="Unassembled WGS sequence"/>
</dbReference>
<dbReference type="PANTHER" id="PTHR38009">
    <property type="entry name" value="CONSERVED HYPOTHETICAL PHAGE TAIL PROTEIN"/>
    <property type="match status" value="1"/>
</dbReference>
<dbReference type="EMBL" id="LWBP01000001">
    <property type="protein sequence ID" value="OQP68258.1"/>
    <property type="molecule type" value="Genomic_DNA"/>
</dbReference>
<gene>
    <name evidence="1" type="ORF">A4R26_00145</name>
</gene>
<name>A0A1V9GCS1_9BACT</name>
<dbReference type="RefSeq" id="WP_081158409.1">
    <property type="nucleotide sequence ID" value="NZ_LWBP01000001.1"/>
</dbReference>
<organism evidence="1 2">
    <name type="scientific">Niastella populi</name>
    <dbReference type="NCBI Taxonomy" id="550983"/>
    <lineage>
        <taxon>Bacteria</taxon>
        <taxon>Pseudomonadati</taxon>
        <taxon>Bacteroidota</taxon>
        <taxon>Chitinophagia</taxon>
        <taxon>Chitinophagales</taxon>
        <taxon>Chitinophagaceae</taxon>
        <taxon>Niastella</taxon>
    </lineage>
</organism>
<keyword evidence="2" id="KW-1185">Reference proteome</keyword>
<dbReference type="Pfam" id="PF06841">
    <property type="entry name" value="Phage_T4_gp19"/>
    <property type="match status" value="1"/>
</dbReference>
<accession>A0A1V9GCS1</accession>
<evidence type="ECO:0008006" key="3">
    <source>
        <dbReference type="Google" id="ProtNLM"/>
    </source>
</evidence>
<dbReference type="AlphaFoldDB" id="A0A1V9GCS1"/>
<protein>
    <recommendedName>
        <fullName evidence="3">Phage tail protein</fullName>
    </recommendedName>
</protein>
<reference evidence="2" key="1">
    <citation type="submission" date="2016-04" db="EMBL/GenBank/DDBJ databases">
        <authorList>
            <person name="Chen L."/>
            <person name="Zhuang W."/>
            <person name="Wang G."/>
        </authorList>
    </citation>
    <scope>NUCLEOTIDE SEQUENCE [LARGE SCALE GENOMIC DNA]</scope>
    <source>
        <strain evidence="2">208</strain>
    </source>
</reference>
<proteinExistence type="predicted"/>
<dbReference type="OrthoDB" id="9799891at2"/>
<evidence type="ECO:0000313" key="2">
    <source>
        <dbReference type="Proteomes" id="UP000192276"/>
    </source>
</evidence>
<dbReference type="PANTHER" id="PTHR38009:SF1">
    <property type="entry name" value="CONSERVED HYPOTHETICAL PHAGE TAIL PROTEIN"/>
    <property type="match status" value="1"/>
</dbReference>
<dbReference type="InterPro" id="IPR011747">
    <property type="entry name" value="CHP02241"/>
</dbReference>